<name>A0A0E1NIY0_YEREN</name>
<feature type="domain" description="Fimbrial-type adhesion" evidence="2">
    <location>
        <begin position="196"/>
        <end position="333"/>
    </location>
</feature>
<dbReference type="Gene3D" id="2.60.40.1090">
    <property type="entry name" value="Fimbrial-type adhesion domain"/>
    <property type="match status" value="1"/>
</dbReference>
<evidence type="ECO:0000313" key="4">
    <source>
        <dbReference type="EMBL" id="CND36295.1"/>
    </source>
</evidence>
<evidence type="ECO:0000256" key="1">
    <source>
        <dbReference type="SAM" id="SignalP"/>
    </source>
</evidence>
<dbReference type="RefSeq" id="WP_005157590.1">
    <property type="nucleotide sequence ID" value="NZ_CGBC01000003.1"/>
</dbReference>
<evidence type="ECO:0000259" key="2">
    <source>
        <dbReference type="Pfam" id="PF00419"/>
    </source>
</evidence>
<dbReference type="Pfam" id="PF00419">
    <property type="entry name" value="Fimbrial"/>
    <property type="match status" value="1"/>
</dbReference>
<dbReference type="GeneID" id="31409632"/>
<evidence type="ECO:0000313" key="3">
    <source>
        <dbReference type="EMBL" id="CFQ58138.1"/>
    </source>
</evidence>
<dbReference type="EMBL" id="CGBR01000006">
    <property type="protein sequence ID" value="CFQ58138.1"/>
    <property type="molecule type" value="Genomic_DNA"/>
</dbReference>
<sequence length="334" mass="35484">MTRTLFILAFGAITAGQASAICIIDTESKDGGSLPSTMNIPALTITIDADAPADTSKFIAEADSATQGTRVTYVDCAIGNPYGKNVGILLGADLGKGLFATNIDGIAIKPMWSNGAAFGTFNTNGLMTFTTEIGRWTYPAISYFRIELYKTKETLSLTNTAGQLVLPAGTAAYNWVNSNSVANFAQKLDIGQITIISTPSCTFDGTKIVDFGLVTSGTLNNGIERNLDFDITCKTDYGQYSATAAITTQTPTADGNYIKVKDKDGQDDRMRIRINDSSGKLLALNGSDREQKLNIASATPAEFKWKATLEQVSATAKPANGNFSASAEIILQVN</sequence>
<keyword evidence="1" id="KW-0732">Signal</keyword>
<evidence type="ECO:0000313" key="8">
    <source>
        <dbReference type="Proteomes" id="UP000595309"/>
    </source>
</evidence>
<dbReference type="InterPro" id="IPR008966">
    <property type="entry name" value="Adhesion_dom_sf"/>
</dbReference>
<dbReference type="Gene3D" id="2.60.40.3310">
    <property type="match status" value="1"/>
</dbReference>
<evidence type="ECO:0000313" key="6">
    <source>
        <dbReference type="Proteomes" id="UP000041601"/>
    </source>
</evidence>
<dbReference type="SUPFAM" id="SSF49401">
    <property type="entry name" value="Bacterial adhesins"/>
    <property type="match status" value="1"/>
</dbReference>
<dbReference type="InterPro" id="IPR036937">
    <property type="entry name" value="Adhesion_dom_fimbrial_sf"/>
</dbReference>
<dbReference type="EMBL" id="CPXJ01000009">
    <property type="protein sequence ID" value="CND36295.1"/>
    <property type="molecule type" value="Genomic_DNA"/>
</dbReference>
<reference evidence="4 6" key="2">
    <citation type="submission" date="2015-03" db="EMBL/GenBank/DDBJ databases">
        <authorList>
            <consortium name="Pathogen Informatics"/>
            <person name="Murphy D."/>
        </authorList>
    </citation>
    <scope>NUCLEOTIDE SEQUENCE [LARGE SCALE GENOMIC DNA]</scope>
    <source>
        <strain evidence="4 6">IP05342</strain>
    </source>
</reference>
<proteinExistence type="predicted"/>
<keyword evidence="6" id="KW-1185">Reference proteome</keyword>
<dbReference type="InterPro" id="IPR000259">
    <property type="entry name" value="Adhesion_dom_fimbrial"/>
</dbReference>
<reference evidence="3 7" key="1">
    <citation type="submission" date="2015-03" db="EMBL/GenBank/DDBJ databases">
        <authorList>
            <person name="Murphy D."/>
        </authorList>
    </citation>
    <scope>NUCLEOTIDE SEQUENCE [LARGE SCALE GENOMIC DNA]</scope>
    <source>
        <strain evidence="3 7">IP26249</strain>
    </source>
</reference>
<dbReference type="AlphaFoldDB" id="A0A0E1NIY0"/>
<reference evidence="5 8" key="3">
    <citation type="submission" date="2021-01" db="EMBL/GenBank/DDBJ databases">
        <title>FDA dAtabase for Regulatory Grade micrObial Sequences (FDA-ARGOS): Supporting development and validation of Infectious Disease Dx tests.</title>
        <authorList>
            <person name="Blissenbach B."/>
            <person name="Krut O."/>
            <person name="Tallon L."/>
            <person name="Sadzewicz L."/>
            <person name="Zhao X."/>
            <person name="Boylan J."/>
            <person name="Ott S."/>
            <person name="Bowen H."/>
            <person name="Vavikolanu K."/>
            <person name="Mehta A."/>
            <person name="Aluvathingal J."/>
            <person name="Nadendla S."/>
            <person name="Yan Y."/>
            <person name="Sichtig H."/>
        </authorList>
    </citation>
    <scope>NUCLEOTIDE SEQUENCE [LARGE SCALE GENOMIC DNA]</scope>
    <source>
        <strain evidence="5 8">FDAARGOS_1082</strain>
    </source>
</reference>
<organism evidence="3 7">
    <name type="scientific">Yersinia enterocolitica</name>
    <dbReference type="NCBI Taxonomy" id="630"/>
    <lineage>
        <taxon>Bacteria</taxon>
        <taxon>Pseudomonadati</taxon>
        <taxon>Pseudomonadota</taxon>
        <taxon>Gammaproteobacteria</taxon>
        <taxon>Enterobacterales</taxon>
        <taxon>Yersiniaceae</taxon>
        <taxon>Yersinia</taxon>
    </lineage>
</organism>
<dbReference type="KEGG" id="yet:CH48_3184"/>
<dbReference type="GO" id="GO:0009289">
    <property type="term" value="C:pilus"/>
    <property type="evidence" value="ECO:0007669"/>
    <property type="project" value="InterPro"/>
</dbReference>
<dbReference type="Proteomes" id="UP000048841">
    <property type="component" value="Unassembled WGS sequence"/>
</dbReference>
<feature type="chain" id="PRO_5044541968" evidence="1">
    <location>
        <begin position="21"/>
        <end position="334"/>
    </location>
</feature>
<accession>A0A0E1NIY0</accession>
<dbReference type="Proteomes" id="UP000595309">
    <property type="component" value="Chromosome"/>
</dbReference>
<protein>
    <submittedName>
        <fullName evidence="3 4">Fimbrial protein</fullName>
    </submittedName>
</protein>
<gene>
    <name evidence="3" type="ORF">ERS137941_01253</name>
    <name evidence="4" type="ORF">ERS137959_00976</name>
    <name evidence="5" type="ORF">I6I39_15735</name>
</gene>
<evidence type="ECO:0000313" key="5">
    <source>
        <dbReference type="EMBL" id="QQU46378.1"/>
    </source>
</evidence>
<feature type="signal peptide" evidence="1">
    <location>
        <begin position="1"/>
        <end position="20"/>
    </location>
</feature>
<dbReference type="GO" id="GO:0007155">
    <property type="term" value="P:cell adhesion"/>
    <property type="evidence" value="ECO:0007669"/>
    <property type="project" value="InterPro"/>
</dbReference>
<dbReference type="Proteomes" id="UP000041601">
    <property type="component" value="Unassembled WGS sequence"/>
</dbReference>
<evidence type="ECO:0000313" key="7">
    <source>
        <dbReference type="Proteomes" id="UP000048841"/>
    </source>
</evidence>
<dbReference type="PATRIC" id="fig|630.129.peg.1540"/>
<dbReference type="EMBL" id="CP068146">
    <property type="protein sequence ID" value="QQU46378.1"/>
    <property type="molecule type" value="Genomic_DNA"/>
</dbReference>